<sequence length="53" mass="6130">MQGQTLKVCLDLFRGEKLGVTNDNNTVVLTRENCFAMSLVYFMVLRVQMLYLL</sequence>
<organism evidence="1 2">
    <name type="scientific">Algoriphagus sanaruensis</name>
    <dbReference type="NCBI Taxonomy" id="1727163"/>
    <lineage>
        <taxon>Bacteria</taxon>
        <taxon>Pseudomonadati</taxon>
        <taxon>Bacteroidota</taxon>
        <taxon>Cytophagia</taxon>
        <taxon>Cytophagales</taxon>
        <taxon>Cyclobacteriaceae</taxon>
        <taxon>Algoriphagus</taxon>
    </lineage>
</organism>
<gene>
    <name evidence="1" type="ORF">AO498_11167</name>
</gene>
<dbReference type="EMBL" id="CP012836">
    <property type="protein sequence ID" value="AMQ56993.1"/>
    <property type="molecule type" value="Genomic_DNA"/>
</dbReference>
<evidence type="ECO:0000313" key="2">
    <source>
        <dbReference type="Proteomes" id="UP000073816"/>
    </source>
</evidence>
<keyword evidence="2" id="KW-1185">Reference proteome</keyword>
<accession>A0A142EPD8</accession>
<evidence type="ECO:0000313" key="1">
    <source>
        <dbReference type="EMBL" id="AMQ56993.1"/>
    </source>
</evidence>
<proteinExistence type="predicted"/>
<reference evidence="2" key="1">
    <citation type="submission" date="2015-09" db="EMBL/GenBank/DDBJ databases">
        <title>Complete sequence of Algoriphagus sp. M8-2.</title>
        <authorList>
            <person name="Shintani M."/>
        </authorList>
    </citation>
    <scope>NUCLEOTIDE SEQUENCE [LARGE SCALE GENOMIC DNA]</scope>
    <source>
        <strain evidence="2">M8-2</strain>
    </source>
</reference>
<dbReference type="PATRIC" id="fig|1727163.4.peg.2333"/>
<dbReference type="AlphaFoldDB" id="A0A142EPD8"/>
<dbReference type="KEGG" id="alm:AO498_11167"/>
<dbReference type="STRING" id="1727163.AO498_11167"/>
<reference evidence="1 2" key="2">
    <citation type="journal article" date="2016" name="Genome Announc.">
        <title>Complete Genome Sequence of Algoriphagus sp. Strain M8-2, Isolated from a Brackish Lake.</title>
        <authorList>
            <person name="Muraguchi Y."/>
            <person name="Kushimoto K."/>
            <person name="Ohtsubo Y."/>
            <person name="Suzuki T."/>
            <person name="Dohra H."/>
            <person name="Kimbara K."/>
            <person name="Shintani M."/>
        </authorList>
    </citation>
    <scope>NUCLEOTIDE SEQUENCE [LARGE SCALE GENOMIC DNA]</scope>
    <source>
        <strain evidence="1 2">M8-2</strain>
    </source>
</reference>
<dbReference type="RefSeq" id="WP_157883975.1">
    <property type="nucleotide sequence ID" value="NZ_CP012836.1"/>
</dbReference>
<protein>
    <submittedName>
        <fullName evidence="1">Uncharacterized protein</fullName>
    </submittedName>
</protein>
<name>A0A142EPD8_9BACT</name>
<dbReference type="Proteomes" id="UP000073816">
    <property type="component" value="Chromosome"/>
</dbReference>